<dbReference type="HOGENOM" id="CLU_1926973_0_0_1"/>
<dbReference type="AlphaFoldDB" id="F0UJP2"/>
<sequence length="131" mass="14751">MKEAKCRVSHAVHIKLDSRSSAAAREQRQRRYVEKMLRSWQAAFRRRLQSSAVQRPVGNKYAPALSEAQSGNASLVPAVRDVLSIPYGYFAMPWVFAGISVQRDAALNRVWDAEIKSSSKCGELQEERQGD</sequence>
<reference evidence="2" key="1">
    <citation type="submission" date="2008-07" db="EMBL/GenBank/DDBJ databases">
        <title>Annotation of Ajellomyces capsulatus strain H88.</title>
        <authorList>
            <person name="Champion M."/>
            <person name="Cuomo C."/>
            <person name="Ma L.-J."/>
            <person name="Henn M.R."/>
            <person name="Sil A."/>
            <person name="Goldman B."/>
            <person name="Young S.K."/>
            <person name="Kodira C.D."/>
            <person name="Zeng Q."/>
            <person name="Koehrsen M."/>
            <person name="Alvarado L."/>
            <person name="Berlin A."/>
            <person name="Borenstein D."/>
            <person name="Chen Z."/>
            <person name="Engels R."/>
            <person name="Freedman E."/>
            <person name="Gellesch M."/>
            <person name="Goldberg J."/>
            <person name="Griggs A."/>
            <person name="Gujja S."/>
            <person name="Heiman D."/>
            <person name="Hepburn T."/>
            <person name="Howarth C."/>
            <person name="Jen D."/>
            <person name="Larson L."/>
            <person name="Lewis B."/>
            <person name="Mehta T."/>
            <person name="Park D."/>
            <person name="Pearson M."/>
            <person name="Roberts A."/>
            <person name="Saif S."/>
            <person name="Shea T."/>
            <person name="Shenoy N."/>
            <person name="Sisk P."/>
            <person name="Stolte C."/>
            <person name="Sykes S."/>
            <person name="Walk T."/>
            <person name="White J."/>
            <person name="Yandava C."/>
            <person name="Klein B."/>
            <person name="McEwen J.G."/>
            <person name="Puccia R."/>
            <person name="Goldman G.H."/>
            <person name="Felipe M.S."/>
            <person name="Nino-Vega G."/>
            <person name="San-Blas G."/>
            <person name="Taylor J."/>
            <person name="Mendoza L."/>
            <person name="Galagan J."/>
            <person name="Nusbaum C."/>
            <person name="Birren B."/>
        </authorList>
    </citation>
    <scope>NUCLEOTIDE SEQUENCE [LARGE SCALE GENOMIC DNA]</scope>
    <source>
        <strain evidence="2">H88</strain>
    </source>
</reference>
<dbReference type="OMA" id="KCRVSHA"/>
<organism evidence="2">
    <name type="scientific">Ajellomyces capsulatus (strain H88)</name>
    <name type="common">Darling's disease fungus</name>
    <name type="synonym">Histoplasma capsulatum</name>
    <dbReference type="NCBI Taxonomy" id="544711"/>
    <lineage>
        <taxon>Eukaryota</taxon>
        <taxon>Fungi</taxon>
        <taxon>Dikarya</taxon>
        <taxon>Ascomycota</taxon>
        <taxon>Pezizomycotina</taxon>
        <taxon>Eurotiomycetes</taxon>
        <taxon>Eurotiomycetidae</taxon>
        <taxon>Onygenales</taxon>
        <taxon>Ajellomycetaceae</taxon>
        <taxon>Histoplasma</taxon>
    </lineage>
</organism>
<evidence type="ECO:0000313" key="1">
    <source>
        <dbReference type="EMBL" id="EGC45785.1"/>
    </source>
</evidence>
<evidence type="ECO:0000313" key="2">
    <source>
        <dbReference type="Proteomes" id="UP000008142"/>
    </source>
</evidence>
<proteinExistence type="predicted"/>
<accession>F0UJP2</accession>
<gene>
    <name evidence="1" type="ORF">HCEG_05000</name>
</gene>
<dbReference type="Proteomes" id="UP000008142">
    <property type="component" value="Unassembled WGS sequence"/>
</dbReference>
<name>F0UJP2_AJEC8</name>
<dbReference type="EMBL" id="DS990639">
    <property type="protein sequence ID" value="EGC45785.1"/>
    <property type="molecule type" value="Genomic_DNA"/>
</dbReference>
<protein>
    <submittedName>
        <fullName evidence="1">Predicted protein</fullName>
    </submittedName>
</protein>